<reference evidence="1 2" key="1">
    <citation type="submission" date="2015-04" db="EMBL/GenBank/DDBJ databases">
        <authorList>
            <person name="Heijne W.H."/>
            <person name="Fedorova N.D."/>
            <person name="Nierman W.C."/>
            <person name="Vollebregt A.W."/>
            <person name="Zhao Z."/>
            <person name="Wu L."/>
            <person name="Kumar M."/>
            <person name="Stam H."/>
            <person name="van den Berg M.A."/>
            <person name="Pel H.J."/>
        </authorList>
    </citation>
    <scope>NUCLEOTIDE SEQUENCE [LARGE SCALE GENOMIC DNA]</scope>
    <source>
        <strain evidence="1 2">CBS 393.64</strain>
    </source>
</reference>
<feature type="non-terminal residue" evidence="1">
    <location>
        <position position="1"/>
    </location>
</feature>
<evidence type="ECO:0000313" key="1">
    <source>
        <dbReference type="EMBL" id="KKA17440.1"/>
    </source>
</evidence>
<sequence length="102" mass="11720">HRSVYNGRDCISRYQTIGWIEMEYCSAHGASEQTCDHRFPALIQQRIGFINLRRYFRLGWVLSSTDTGLSWQMYGSNDMLLEGLGALSHMPCKYRSGIALLL</sequence>
<gene>
    <name evidence="1" type="ORF">T310_8665</name>
</gene>
<dbReference type="Proteomes" id="UP000053958">
    <property type="component" value="Unassembled WGS sequence"/>
</dbReference>
<accession>A0A0F4YH59</accession>
<evidence type="ECO:0000313" key="2">
    <source>
        <dbReference type="Proteomes" id="UP000053958"/>
    </source>
</evidence>
<proteinExistence type="predicted"/>
<organism evidence="1 2">
    <name type="scientific">Rasamsonia emersonii (strain ATCC 16479 / CBS 393.64 / IMI 116815)</name>
    <dbReference type="NCBI Taxonomy" id="1408163"/>
    <lineage>
        <taxon>Eukaryota</taxon>
        <taxon>Fungi</taxon>
        <taxon>Dikarya</taxon>
        <taxon>Ascomycota</taxon>
        <taxon>Pezizomycotina</taxon>
        <taxon>Eurotiomycetes</taxon>
        <taxon>Eurotiomycetidae</taxon>
        <taxon>Eurotiales</taxon>
        <taxon>Trichocomaceae</taxon>
        <taxon>Rasamsonia</taxon>
    </lineage>
</organism>
<keyword evidence="2" id="KW-1185">Reference proteome</keyword>
<dbReference type="RefSeq" id="XP_013324052.1">
    <property type="nucleotide sequence ID" value="XM_013468598.1"/>
</dbReference>
<protein>
    <submittedName>
        <fullName evidence="1">Uncharacterized protein</fullName>
    </submittedName>
</protein>
<comment type="caution">
    <text evidence="1">The sequence shown here is derived from an EMBL/GenBank/DDBJ whole genome shotgun (WGS) entry which is preliminary data.</text>
</comment>
<dbReference type="GeneID" id="25320878"/>
<dbReference type="EMBL" id="LASV01000652">
    <property type="protein sequence ID" value="KKA17440.1"/>
    <property type="molecule type" value="Genomic_DNA"/>
</dbReference>
<name>A0A0F4YH59_RASE3</name>
<dbReference type="AlphaFoldDB" id="A0A0F4YH59"/>